<keyword evidence="1" id="KW-1133">Transmembrane helix</keyword>
<evidence type="ECO:0000313" key="3">
    <source>
        <dbReference type="Proteomes" id="UP001236369"/>
    </source>
</evidence>
<organism evidence="2 3">
    <name type="scientific">Methylobacterium persicinum</name>
    <dbReference type="NCBI Taxonomy" id="374426"/>
    <lineage>
        <taxon>Bacteria</taxon>
        <taxon>Pseudomonadati</taxon>
        <taxon>Pseudomonadota</taxon>
        <taxon>Alphaproteobacteria</taxon>
        <taxon>Hyphomicrobiales</taxon>
        <taxon>Methylobacteriaceae</taxon>
        <taxon>Methylobacterium</taxon>
    </lineage>
</organism>
<keyword evidence="3" id="KW-1185">Reference proteome</keyword>
<reference evidence="2 3" key="1">
    <citation type="submission" date="2023-07" db="EMBL/GenBank/DDBJ databases">
        <title>Genomic Encyclopedia of Type Strains, Phase IV (KMG-IV): sequencing the most valuable type-strain genomes for metagenomic binning, comparative biology and taxonomic classification.</title>
        <authorList>
            <person name="Goeker M."/>
        </authorList>
    </citation>
    <scope>NUCLEOTIDE SEQUENCE [LARGE SCALE GENOMIC DNA]</scope>
    <source>
        <strain evidence="2 3">DSM 19562</strain>
    </source>
</reference>
<sequence>MDKSDLVFWAFVAVAVPGLALPTAIAWWKGRAVVPIALLSVAFWPAALVVALRLKQRGSDRV</sequence>
<gene>
    <name evidence="2" type="ORF">QO016_004682</name>
</gene>
<dbReference type="EMBL" id="JAUSVV010000022">
    <property type="protein sequence ID" value="MDQ0445155.1"/>
    <property type="molecule type" value="Genomic_DNA"/>
</dbReference>
<evidence type="ECO:0000313" key="2">
    <source>
        <dbReference type="EMBL" id="MDQ0445155.1"/>
    </source>
</evidence>
<proteinExistence type="predicted"/>
<feature type="transmembrane region" description="Helical" evidence="1">
    <location>
        <begin position="32"/>
        <end position="52"/>
    </location>
</feature>
<comment type="caution">
    <text evidence="2">The sequence shown here is derived from an EMBL/GenBank/DDBJ whole genome shotgun (WGS) entry which is preliminary data.</text>
</comment>
<name>A0ABU0HS62_9HYPH</name>
<evidence type="ECO:0000256" key="1">
    <source>
        <dbReference type="SAM" id="Phobius"/>
    </source>
</evidence>
<protein>
    <submittedName>
        <fullName evidence="2">Uncharacterized protein</fullName>
    </submittedName>
</protein>
<accession>A0ABU0HS62</accession>
<keyword evidence="1" id="KW-0472">Membrane</keyword>
<keyword evidence="1" id="KW-0812">Transmembrane</keyword>
<dbReference type="Proteomes" id="UP001236369">
    <property type="component" value="Unassembled WGS sequence"/>
</dbReference>